<reference evidence="1 2" key="1">
    <citation type="submission" date="2014-03" db="EMBL/GenBank/DDBJ databases">
        <title>Bradyrhizobium valentinum sp. nov., isolated from effective nodules of Lupinus mariae-josephae, a lupine endemic of basic-lime soils in Eastern Spain.</title>
        <authorList>
            <person name="Duran D."/>
            <person name="Rey L."/>
            <person name="Navarro A."/>
            <person name="Busquets A."/>
            <person name="Imperial J."/>
            <person name="Ruiz-Argueso T."/>
        </authorList>
    </citation>
    <scope>NUCLEOTIDE SEQUENCE [LARGE SCALE GENOMIC DNA]</scope>
    <source>
        <strain evidence="1 2">LmjM3</strain>
    </source>
</reference>
<evidence type="ECO:0000313" key="1">
    <source>
        <dbReference type="EMBL" id="KRR11544.1"/>
    </source>
</evidence>
<keyword evidence="2" id="KW-1185">Reference proteome</keyword>
<comment type="caution">
    <text evidence="1">The sequence shown here is derived from an EMBL/GenBank/DDBJ whole genome shotgun (WGS) entry which is preliminary data.</text>
</comment>
<dbReference type="Proteomes" id="UP000051913">
    <property type="component" value="Unassembled WGS sequence"/>
</dbReference>
<proteinExistence type="predicted"/>
<dbReference type="AlphaFoldDB" id="A0A0R3LU36"/>
<sequence length="109" mass="11607">MDTALVAAGQSLAGHRHEARYRGVIADLFRSGRSVSCIVCRRSPAIERPIGGLLLACAAHKPKASSVSAICLACWTAYDADLIEQAATRVLRTFVKGGRFVDPPPIDTS</sequence>
<accession>A0A0R3LU36</accession>
<name>A0A0R3LU36_9BRAD</name>
<gene>
    <name evidence="1" type="ORF">CP49_18080</name>
</gene>
<organism evidence="1 2">
    <name type="scientific">Bradyrhizobium valentinum</name>
    <dbReference type="NCBI Taxonomy" id="1518501"/>
    <lineage>
        <taxon>Bacteria</taxon>
        <taxon>Pseudomonadati</taxon>
        <taxon>Pseudomonadota</taxon>
        <taxon>Alphaproteobacteria</taxon>
        <taxon>Hyphomicrobiales</taxon>
        <taxon>Nitrobacteraceae</taxon>
        <taxon>Bradyrhizobium</taxon>
    </lineage>
</organism>
<evidence type="ECO:0000313" key="2">
    <source>
        <dbReference type="Proteomes" id="UP000051913"/>
    </source>
</evidence>
<protein>
    <submittedName>
        <fullName evidence="1">Uncharacterized protein</fullName>
    </submittedName>
</protein>
<dbReference type="EMBL" id="LLXX01000038">
    <property type="protein sequence ID" value="KRR11544.1"/>
    <property type="molecule type" value="Genomic_DNA"/>
</dbReference>